<feature type="domain" description="DnaB/C C-terminal" evidence="3">
    <location>
        <begin position="322"/>
        <end position="386"/>
    </location>
</feature>
<feature type="compositionally biased region" description="Basic and acidic residues" evidence="2">
    <location>
        <begin position="427"/>
        <end position="441"/>
    </location>
</feature>
<evidence type="ECO:0000259" key="3">
    <source>
        <dbReference type="Pfam" id="PF07261"/>
    </source>
</evidence>
<evidence type="ECO:0000313" key="5">
    <source>
        <dbReference type="EMBL" id="OAH56201.1"/>
    </source>
</evidence>
<feature type="domain" description="Replicative helicase loading/DNA remodeling protein DnaB N-terminal winged helix" evidence="4">
    <location>
        <begin position="9"/>
        <end position="263"/>
    </location>
</feature>
<dbReference type="InterPro" id="IPR058660">
    <property type="entry name" value="WHD_DnaB"/>
</dbReference>
<name>A0A177KUB7_9BACI</name>
<comment type="similarity">
    <text evidence="1">Belongs to the DnaB/DnaD family.</text>
</comment>
<dbReference type="Proteomes" id="UP000077271">
    <property type="component" value="Unassembled WGS sequence"/>
</dbReference>
<dbReference type="OrthoDB" id="2082007at2"/>
<accession>A0A177KUB7</accession>
<dbReference type="AlphaFoldDB" id="A0A177KUB7"/>
<sequence>MNRHWNEIQPSDAYTISISGCIDSLERKVITLLYQPLVGAQALSLYITMCAEVEDGKLSSGGAPHYHLMNTLCCNLQQIYEDRLKLEGIGLLKTYVKKIDESREFLYEIQQPLAPDQFFSDGLLNVFLYRKIGKPHFLRLKHMFCDKEVKTAEFRDVTHDFTEVFSTGYTDSQEAEKDSTPQQDSRFARKGESSSPVLTDSFDFSELELTLKDALIPKTALTPFLKETIEKLSFLYGIQPSEMKNFVLSAINEQDEIDVEELRKSARDAYQFESGGRLPDMTPRIQTAPSSTAAPELKTQEEKLIHYLETVSPRQLLIDISGSVPSKADMQIVEQVMLQYKLAPGVANVLIQYVMLKTDMKLSKSYVDKIASHWARKKVATVLEAMNLAKSEQRQYDDWAQNKDKPKTTKRKTTRQEKLPAWFTNTNKKEEKQTVDQSFEEEKRKLEEALKKRTERASAGEKD</sequence>
<protein>
    <submittedName>
        <fullName evidence="5">Replication initiation and membrane attachment protein</fullName>
    </submittedName>
</protein>
<feature type="compositionally biased region" description="Basic and acidic residues" evidence="2">
    <location>
        <begin position="397"/>
        <end position="407"/>
    </location>
</feature>
<feature type="region of interest" description="Disordered" evidence="2">
    <location>
        <begin position="397"/>
        <end position="441"/>
    </location>
</feature>
<evidence type="ECO:0000313" key="6">
    <source>
        <dbReference type="Proteomes" id="UP000077271"/>
    </source>
</evidence>
<comment type="caution">
    <text evidence="5">The sequence shown here is derived from an EMBL/GenBank/DDBJ whole genome shotgun (WGS) entry which is preliminary data.</text>
</comment>
<dbReference type="Pfam" id="PF07261">
    <property type="entry name" value="DnaB_2"/>
    <property type="match status" value="1"/>
</dbReference>
<gene>
    <name evidence="5" type="ORF">AWH48_05905</name>
</gene>
<evidence type="ECO:0000259" key="4">
    <source>
        <dbReference type="Pfam" id="PF25888"/>
    </source>
</evidence>
<dbReference type="Pfam" id="PF25888">
    <property type="entry name" value="WHD_DnaB"/>
    <property type="match status" value="1"/>
</dbReference>
<organism evidence="5 6">
    <name type="scientific">Domibacillus aminovorans</name>
    <dbReference type="NCBI Taxonomy" id="29332"/>
    <lineage>
        <taxon>Bacteria</taxon>
        <taxon>Bacillati</taxon>
        <taxon>Bacillota</taxon>
        <taxon>Bacilli</taxon>
        <taxon>Bacillales</taxon>
        <taxon>Bacillaceae</taxon>
        <taxon>Domibacillus</taxon>
    </lineage>
</organism>
<dbReference type="InterPro" id="IPR034829">
    <property type="entry name" value="DnaD-like_sf"/>
</dbReference>
<dbReference type="RefSeq" id="WP_063974987.1">
    <property type="nucleotide sequence ID" value="NZ_LQWZ01000023.1"/>
</dbReference>
<evidence type="ECO:0000256" key="1">
    <source>
        <dbReference type="ARBA" id="ARBA00093462"/>
    </source>
</evidence>
<feature type="region of interest" description="Disordered" evidence="2">
    <location>
        <begin position="170"/>
        <end position="197"/>
    </location>
</feature>
<dbReference type="Gene3D" id="1.10.10.630">
    <property type="entry name" value="DnaD domain-like"/>
    <property type="match status" value="1"/>
</dbReference>
<dbReference type="EMBL" id="LQWZ01000023">
    <property type="protein sequence ID" value="OAH56201.1"/>
    <property type="molecule type" value="Genomic_DNA"/>
</dbReference>
<dbReference type="InterPro" id="IPR006343">
    <property type="entry name" value="DnaB/C_C"/>
</dbReference>
<reference evidence="5 6" key="1">
    <citation type="submission" date="2016-01" db="EMBL/GenBank/DDBJ databases">
        <title>Investigation of taxonomic status of Bacillus aminovorans.</title>
        <authorList>
            <person name="Verma A."/>
            <person name="Pal Y."/>
            <person name="Krishnamurthi S."/>
        </authorList>
    </citation>
    <scope>NUCLEOTIDE SEQUENCE [LARGE SCALE GENOMIC DNA]</scope>
    <source>
        <strain evidence="5 6">DSM 4337</strain>
    </source>
</reference>
<evidence type="ECO:0000256" key="2">
    <source>
        <dbReference type="SAM" id="MobiDB-lite"/>
    </source>
</evidence>
<proteinExistence type="inferred from homology"/>